<evidence type="ECO:0000259" key="1">
    <source>
        <dbReference type="Pfam" id="PF17921"/>
    </source>
</evidence>
<evidence type="ECO:0000313" key="3">
    <source>
        <dbReference type="Proteomes" id="UP000619265"/>
    </source>
</evidence>
<dbReference type="Gramene" id="Jr09_00080_p1">
    <property type="protein sequence ID" value="cds.Jr09_00080_p1"/>
    <property type="gene ID" value="Jr09_00080"/>
</dbReference>
<dbReference type="Proteomes" id="UP000619265">
    <property type="component" value="Unassembled WGS sequence"/>
</dbReference>
<reference evidence="2" key="1">
    <citation type="submission" date="2015-10" db="EMBL/GenBank/DDBJ databases">
        <authorList>
            <person name="Martinez-Garcia P.J."/>
            <person name="Crepeau M.W."/>
            <person name="Puiu D."/>
            <person name="Gonzalez-Ibeas D."/>
            <person name="Whalen J."/>
            <person name="Stevens K."/>
            <person name="Paul R."/>
            <person name="Butterfield T."/>
            <person name="Britton M."/>
            <person name="Reagan R."/>
            <person name="Chakraborty S."/>
            <person name="Walawage S.L."/>
            <person name="Vasquez-Gross H.A."/>
            <person name="Cardeno C."/>
            <person name="Famula R."/>
            <person name="Pratt K."/>
            <person name="Kuruganti S."/>
            <person name="Aradhya M.K."/>
            <person name="Leslie C.A."/>
            <person name="Dandekar A.M."/>
            <person name="Salzberg S.L."/>
            <person name="Wegrzyn J.L."/>
            <person name="Langley C.H."/>
            <person name="Neale D.B."/>
        </authorList>
    </citation>
    <scope>NUCLEOTIDE SEQUENCE</scope>
    <source>
        <tissue evidence="2">Leaves</tissue>
    </source>
</reference>
<name>A0A833UKQ7_JUGRE</name>
<dbReference type="InterPro" id="IPR041588">
    <property type="entry name" value="Integrase_H2C2"/>
</dbReference>
<feature type="domain" description="Integrase zinc-binding" evidence="1">
    <location>
        <begin position="64"/>
        <end position="111"/>
    </location>
</feature>
<gene>
    <name evidence="2" type="ORF">F2P56_019497</name>
</gene>
<dbReference type="AlphaFoldDB" id="A0A833UKQ7"/>
<sequence>MALTMVSVPTLELVDELQGLYSVDTDIQKLLQQLSQGALTPHYTMRNGILYHKSRLCIPNSKPFKLKLLEALHNSPTGGHSGFDTILHRVWREFFWHGLKADVKEFIRQCDVIERVGEVAYRVDLPASSQIHHVFHISLLKKRIEKEKLMYKEMEKVNFTIEHFFDDTVEENVEILIERPPGKKVKKENLRKWKSWESCDAKFNMALAGMTENRRLCMVERRAWVMKANRDGGAQLELEKNKFEAEMMSKDLASMNAMQQDYLIFRGKFMRHL</sequence>
<proteinExistence type="predicted"/>
<evidence type="ECO:0000313" key="2">
    <source>
        <dbReference type="EMBL" id="KAF5459558.1"/>
    </source>
</evidence>
<organism evidence="2 3">
    <name type="scientific">Juglans regia</name>
    <name type="common">English walnut</name>
    <dbReference type="NCBI Taxonomy" id="51240"/>
    <lineage>
        <taxon>Eukaryota</taxon>
        <taxon>Viridiplantae</taxon>
        <taxon>Streptophyta</taxon>
        <taxon>Embryophyta</taxon>
        <taxon>Tracheophyta</taxon>
        <taxon>Spermatophyta</taxon>
        <taxon>Magnoliopsida</taxon>
        <taxon>eudicotyledons</taxon>
        <taxon>Gunneridae</taxon>
        <taxon>Pentapetalae</taxon>
        <taxon>rosids</taxon>
        <taxon>fabids</taxon>
        <taxon>Fagales</taxon>
        <taxon>Juglandaceae</taxon>
        <taxon>Juglans</taxon>
    </lineage>
</organism>
<dbReference type="EMBL" id="LIHL02000009">
    <property type="protein sequence ID" value="KAF5459558.1"/>
    <property type="molecule type" value="Genomic_DNA"/>
</dbReference>
<protein>
    <recommendedName>
        <fullName evidence="1">Integrase zinc-binding domain-containing protein</fullName>
    </recommendedName>
</protein>
<dbReference type="Gene3D" id="1.10.340.70">
    <property type="match status" value="1"/>
</dbReference>
<comment type="caution">
    <text evidence="2">The sequence shown here is derived from an EMBL/GenBank/DDBJ whole genome shotgun (WGS) entry which is preliminary data.</text>
</comment>
<accession>A0A833UKQ7</accession>
<reference evidence="2" key="2">
    <citation type="submission" date="2020-03" db="EMBL/GenBank/DDBJ databases">
        <title>Walnut 2.0.</title>
        <authorList>
            <person name="Marrano A."/>
            <person name="Britton M."/>
            <person name="Zimin A.V."/>
            <person name="Zaini P.A."/>
            <person name="Workman R."/>
            <person name="Puiu D."/>
            <person name="Bianco L."/>
            <person name="Allen B.J."/>
            <person name="Troggio M."/>
            <person name="Leslie C.A."/>
            <person name="Timp W."/>
            <person name="Dendekar A."/>
            <person name="Salzberg S.L."/>
            <person name="Neale D.B."/>
        </authorList>
    </citation>
    <scope>NUCLEOTIDE SEQUENCE</scope>
    <source>
        <tissue evidence="2">Leaves</tissue>
    </source>
</reference>
<dbReference type="Pfam" id="PF17921">
    <property type="entry name" value="Integrase_H2C2"/>
    <property type="match status" value="1"/>
</dbReference>